<dbReference type="SFLD" id="SFLDS00019">
    <property type="entry name" value="Glutathione_Transferase_(cytos"/>
    <property type="match status" value="1"/>
</dbReference>
<keyword evidence="5" id="KW-1185">Reference proteome</keyword>
<dbReference type="InterPro" id="IPR040079">
    <property type="entry name" value="Glutathione_S-Trfase"/>
</dbReference>
<dbReference type="Gene3D" id="3.40.30.10">
    <property type="entry name" value="Glutaredoxin"/>
    <property type="match status" value="1"/>
</dbReference>
<evidence type="ECO:0000259" key="2">
    <source>
        <dbReference type="PROSITE" id="PS50404"/>
    </source>
</evidence>
<sequence>MKLFYKPGACSLASHIALQESGMDFSLVGVDLAKKQLENGEDYWQVNPKGQVPALQLDDNTLLTEGVAIMQYIADTKSDRQLLAPAGSIARYRTLEWLNYIATELHKGFTPLFRPDTPEDFKPTVRALLEKKMQYVDDALRDNEWICGSRFTIADGYLFTVLRWARAVKLDISGLKNIEAYMARVAARPGVTAAMAAEGIQ</sequence>
<name>A0A4R6EPI2_SCAGO</name>
<comment type="similarity">
    <text evidence="1">Belongs to the GST superfamily.</text>
</comment>
<dbReference type="InterPro" id="IPR010987">
    <property type="entry name" value="Glutathione-S-Trfase_C-like"/>
</dbReference>
<evidence type="ECO:0000259" key="3">
    <source>
        <dbReference type="PROSITE" id="PS50405"/>
    </source>
</evidence>
<dbReference type="SFLD" id="SFLDG01150">
    <property type="entry name" value="Main.1:_Beta-like"/>
    <property type="match status" value="1"/>
</dbReference>
<evidence type="ECO:0000256" key="1">
    <source>
        <dbReference type="RuleBase" id="RU003494"/>
    </source>
</evidence>
<feature type="domain" description="GST N-terminal" evidence="2">
    <location>
        <begin position="1"/>
        <end position="81"/>
    </location>
</feature>
<feature type="domain" description="GST C-terminal" evidence="3">
    <location>
        <begin position="87"/>
        <end position="201"/>
    </location>
</feature>
<dbReference type="Pfam" id="PF00043">
    <property type="entry name" value="GST_C"/>
    <property type="match status" value="1"/>
</dbReference>
<dbReference type="Pfam" id="PF02798">
    <property type="entry name" value="GST_N"/>
    <property type="match status" value="1"/>
</dbReference>
<protein>
    <submittedName>
        <fullName evidence="4">Glutathione S-transferase</fullName>
    </submittedName>
</protein>
<dbReference type="NCBIfam" id="NF007831">
    <property type="entry name" value="PRK10542.1"/>
    <property type="match status" value="1"/>
</dbReference>
<dbReference type="InterPro" id="IPR004045">
    <property type="entry name" value="Glutathione_S-Trfase_N"/>
</dbReference>
<reference evidence="4 5" key="1">
    <citation type="submission" date="2019-03" db="EMBL/GenBank/DDBJ databases">
        <title>Genomic analyses of the natural microbiome of Caenorhabditis elegans.</title>
        <authorList>
            <person name="Samuel B."/>
        </authorList>
    </citation>
    <scope>NUCLEOTIDE SEQUENCE [LARGE SCALE GENOMIC DNA]</scope>
    <source>
        <strain evidence="4 5">BIGb0156</strain>
    </source>
</reference>
<dbReference type="AlphaFoldDB" id="A0A4R6EPI2"/>
<dbReference type="EMBL" id="SNVX01000003">
    <property type="protein sequence ID" value="TDN60208.1"/>
    <property type="molecule type" value="Genomic_DNA"/>
</dbReference>
<dbReference type="PANTHER" id="PTHR44051">
    <property type="entry name" value="GLUTATHIONE S-TRANSFERASE-RELATED"/>
    <property type="match status" value="1"/>
</dbReference>
<organism evidence="4 5">
    <name type="scientific">Scandinavium goeteborgense</name>
    <dbReference type="NCBI Taxonomy" id="1851514"/>
    <lineage>
        <taxon>Bacteria</taxon>
        <taxon>Pseudomonadati</taxon>
        <taxon>Pseudomonadota</taxon>
        <taxon>Gammaproteobacteria</taxon>
        <taxon>Enterobacterales</taxon>
        <taxon>Enterobacteriaceae</taxon>
        <taxon>Scandinavium</taxon>
    </lineage>
</organism>
<dbReference type="SUPFAM" id="SSF47616">
    <property type="entry name" value="GST C-terminal domain-like"/>
    <property type="match status" value="1"/>
</dbReference>
<dbReference type="PROSITE" id="PS50404">
    <property type="entry name" value="GST_NTER"/>
    <property type="match status" value="1"/>
</dbReference>
<dbReference type="SUPFAM" id="SSF52833">
    <property type="entry name" value="Thioredoxin-like"/>
    <property type="match status" value="1"/>
</dbReference>
<evidence type="ECO:0000313" key="4">
    <source>
        <dbReference type="EMBL" id="TDN60208.1"/>
    </source>
</evidence>
<dbReference type="PANTHER" id="PTHR44051:SF8">
    <property type="entry name" value="GLUTATHIONE S-TRANSFERASE GSTA"/>
    <property type="match status" value="1"/>
</dbReference>
<dbReference type="SFLD" id="SFLDG00358">
    <property type="entry name" value="Main_(cytGST)"/>
    <property type="match status" value="1"/>
</dbReference>
<dbReference type="Gene3D" id="1.20.1050.10">
    <property type="match status" value="1"/>
</dbReference>
<dbReference type="RefSeq" id="WP_125355733.1">
    <property type="nucleotide sequence ID" value="NZ_CP054058.1"/>
</dbReference>
<evidence type="ECO:0000313" key="5">
    <source>
        <dbReference type="Proteomes" id="UP000295530"/>
    </source>
</evidence>
<dbReference type="InterPro" id="IPR036282">
    <property type="entry name" value="Glutathione-S-Trfase_C_sf"/>
</dbReference>
<dbReference type="InterPro" id="IPR004046">
    <property type="entry name" value="GST_C"/>
</dbReference>
<accession>A0A4R6EPI2</accession>
<dbReference type="OrthoDB" id="8772754at2"/>
<dbReference type="CDD" id="cd03057">
    <property type="entry name" value="GST_N_Beta"/>
    <property type="match status" value="1"/>
</dbReference>
<dbReference type="Proteomes" id="UP000295530">
    <property type="component" value="Unassembled WGS sequence"/>
</dbReference>
<dbReference type="CDD" id="cd03188">
    <property type="entry name" value="GST_C_Beta"/>
    <property type="match status" value="1"/>
</dbReference>
<comment type="caution">
    <text evidence="4">The sequence shown here is derived from an EMBL/GenBank/DDBJ whole genome shotgun (WGS) entry which is preliminary data.</text>
</comment>
<dbReference type="InterPro" id="IPR036249">
    <property type="entry name" value="Thioredoxin-like_sf"/>
</dbReference>
<keyword evidence="4" id="KW-0808">Transferase</keyword>
<gene>
    <name evidence="4" type="ORF">EC847_103398</name>
</gene>
<dbReference type="PROSITE" id="PS50405">
    <property type="entry name" value="GST_CTER"/>
    <property type="match status" value="1"/>
</dbReference>
<dbReference type="GO" id="GO:0016740">
    <property type="term" value="F:transferase activity"/>
    <property type="evidence" value="ECO:0007669"/>
    <property type="project" value="UniProtKB-KW"/>
</dbReference>
<proteinExistence type="inferred from homology"/>